<dbReference type="GO" id="GO:0004852">
    <property type="term" value="F:uroporphyrinogen-III synthase activity"/>
    <property type="evidence" value="ECO:0007669"/>
    <property type="project" value="UniProtKB-EC"/>
</dbReference>
<dbReference type="Pfam" id="PF04375">
    <property type="entry name" value="HemX"/>
    <property type="match status" value="1"/>
</dbReference>
<sequence length="629" mass="70687">MSKLPEFLLLRPEAKCQRSVEAMKSAGLNVVGLPLITTEPADEQLQALSSCMNTLESPVILILTSTEAVRYAESLLADRDWNQDVVLAVGQSTAKALQDLGIDATHPEPQTSEGLLALPELSQLEGKPVLLLKGEGGRQLLAETLEQRGAELTSFDLYRRKPNPEAEPSDKWQKDQIRCIIATSGELIDAAFERFDASWLARLHWIVVSERLANQLQQRGVNSVTVSDNATDDALTGAATAYLESEFMAEEHTSTPETQPEQTQPVAEPFHREEPTTKSSSLGGWLLGILNIVLLGALGAAAFFGWQFWQQWQDEKAQLLSQVEKQVTRQQQQQGRLVNQQVEQLKQRLDNQGQDWQQQAGEVEEQLEQLKSSVQTHDRYLEEVVGRRPNDWILAEADYLVNIAGRKLWLEHDVKTAVTMLAAADQRLAQLDDASLIPIREKLAEDIQQLQQLNNQSLTEVALKLGALVKSVQDLPLDQVVLPDPVDTSVQAEVTSSISDWRDNLAKSWHAFVDDFITVRRRTEQVKPLLDNQQQWLVREQLRLVLLKAQQAALQEQQALYHQALADGRQLVEENFAMQAPAVDGFLTQLIELQQVSLERRYPESLKADKPLTELLEQRVKRVFKGLES</sequence>
<dbReference type="OrthoDB" id="5739852at2"/>
<dbReference type="Pfam" id="PF02602">
    <property type="entry name" value="HEM4"/>
    <property type="match status" value="1"/>
</dbReference>
<evidence type="ECO:0000313" key="4">
    <source>
        <dbReference type="EMBL" id="AWL13341.1"/>
    </source>
</evidence>
<feature type="compositionally biased region" description="Low complexity" evidence="2">
    <location>
        <begin position="255"/>
        <end position="265"/>
    </location>
</feature>
<dbReference type="InterPro" id="IPR003754">
    <property type="entry name" value="4pyrrol_synth_uPrphyn_synth"/>
</dbReference>
<name>A0A2S2E6R8_9ALTE</name>
<keyword evidence="1" id="KW-0175">Coiled coil</keyword>
<evidence type="ECO:0000259" key="3">
    <source>
        <dbReference type="Pfam" id="PF02602"/>
    </source>
</evidence>
<dbReference type="Proteomes" id="UP000245728">
    <property type="component" value="Chromosome"/>
</dbReference>
<dbReference type="EMBL" id="CP029347">
    <property type="protein sequence ID" value="AWL13341.1"/>
    <property type="molecule type" value="Genomic_DNA"/>
</dbReference>
<feature type="region of interest" description="Disordered" evidence="2">
    <location>
        <begin position="250"/>
        <end position="277"/>
    </location>
</feature>
<dbReference type="InterPro" id="IPR007470">
    <property type="entry name" value="HemX"/>
</dbReference>
<protein>
    <submittedName>
        <fullName evidence="4">Uroporphyrinogen-III synthase</fullName>
        <ecNumber evidence="4">4.2.1.75</ecNumber>
    </submittedName>
</protein>
<dbReference type="KEGG" id="salh:HMF8227_02893"/>
<dbReference type="PANTHER" id="PTHR38043">
    <property type="entry name" value="PROTEIN HEMX"/>
    <property type="match status" value="1"/>
</dbReference>
<organism evidence="4 5">
    <name type="scientific">Saliniradius amylolyticus</name>
    <dbReference type="NCBI Taxonomy" id="2183582"/>
    <lineage>
        <taxon>Bacteria</taxon>
        <taxon>Pseudomonadati</taxon>
        <taxon>Pseudomonadota</taxon>
        <taxon>Gammaproteobacteria</taxon>
        <taxon>Alteromonadales</taxon>
        <taxon>Alteromonadaceae</taxon>
        <taxon>Saliniradius</taxon>
    </lineage>
</organism>
<dbReference type="CDD" id="cd06578">
    <property type="entry name" value="HemD"/>
    <property type="match status" value="1"/>
</dbReference>
<evidence type="ECO:0000256" key="1">
    <source>
        <dbReference type="SAM" id="Coils"/>
    </source>
</evidence>
<evidence type="ECO:0000313" key="5">
    <source>
        <dbReference type="Proteomes" id="UP000245728"/>
    </source>
</evidence>
<dbReference type="SUPFAM" id="SSF69618">
    <property type="entry name" value="HemD-like"/>
    <property type="match status" value="1"/>
</dbReference>
<keyword evidence="5" id="KW-1185">Reference proteome</keyword>
<reference evidence="4 5" key="1">
    <citation type="submission" date="2018-05" db="EMBL/GenBank/DDBJ databases">
        <title>Salinimonas sp. HMF8227 Genome sequencing and assembly.</title>
        <authorList>
            <person name="Kang H."/>
            <person name="Kang J."/>
            <person name="Cha I."/>
            <person name="Kim H."/>
            <person name="Joh K."/>
        </authorList>
    </citation>
    <scope>NUCLEOTIDE SEQUENCE [LARGE SCALE GENOMIC DNA]</scope>
    <source>
        <strain evidence="4 5">HMF8227</strain>
    </source>
</reference>
<dbReference type="GO" id="GO:0033014">
    <property type="term" value="P:tetrapyrrole biosynthetic process"/>
    <property type="evidence" value="ECO:0007669"/>
    <property type="project" value="InterPro"/>
</dbReference>
<dbReference type="EC" id="4.2.1.75" evidence="4"/>
<gene>
    <name evidence="4" type="primary">hemD</name>
    <name evidence="4" type="ORF">HMF8227_02893</name>
</gene>
<accession>A0A2S2E6R8</accession>
<evidence type="ECO:0000256" key="2">
    <source>
        <dbReference type="SAM" id="MobiDB-lite"/>
    </source>
</evidence>
<feature type="coiled-coil region" evidence="1">
    <location>
        <begin position="339"/>
        <end position="373"/>
    </location>
</feature>
<feature type="domain" description="Tetrapyrrole biosynthesis uroporphyrinogen III synthase" evidence="3">
    <location>
        <begin position="20"/>
        <end position="236"/>
    </location>
</feature>
<proteinExistence type="predicted"/>
<dbReference type="AlphaFoldDB" id="A0A2S2E6R8"/>
<dbReference type="PANTHER" id="PTHR38043:SF1">
    <property type="entry name" value="PROTEIN HEMX"/>
    <property type="match status" value="1"/>
</dbReference>
<dbReference type="Gene3D" id="3.40.50.10090">
    <property type="match status" value="2"/>
</dbReference>
<dbReference type="InterPro" id="IPR036108">
    <property type="entry name" value="4pyrrol_syn_uPrphyn_synt_sf"/>
</dbReference>
<keyword evidence="4" id="KW-0456">Lyase</keyword>
<dbReference type="RefSeq" id="WP_109340843.1">
    <property type="nucleotide sequence ID" value="NZ_CP029347.1"/>
</dbReference>